<gene>
    <name evidence="1" type="primary">spoVAD</name>
    <name evidence="1" type="ORF">G5B42_01635</name>
</gene>
<dbReference type="SUPFAM" id="SSF53901">
    <property type="entry name" value="Thiolase-like"/>
    <property type="match status" value="1"/>
</dbReference>
<dbReference type="NCBIfam" id="TIGR02845">
    <property type="entry name" value="spore_V_AD"/>
    <property type="match status" value="1"/>
</dbReference>
<dbReference type="Pfam" id="PF07451">
    <property type="entry name" value="SpoVAD"/>
    <property type="match status" value="1"/>
</dbReference>
<dbReference type="Proteomes" id="UP000657177">
    <property type="component" value="Unassembled WGS sequence"/>
</dbReference>
<evidence type="ECO:0000313" key="1">
    <source>
        <dbReference type="EMBL" id="MBA2132253.1"/>
    </source>
</evidence>
<dbReference type="GO" id="GO:0016746">
    <property type="term" value="F:acyltransferase activity"/>
    <property type="evidence" value="ECO:0007669"/>
    <property type="project" value="InterPro"/>
</dbReference>
<accession>A0A8J6HYZ4</accession>
<dbReference type="EMBL" id="JAAKDE010000003">
    <property type="protein sequence ID" value="MBA2132253.1"/>
    <property type="molecule type" value="Genomic_DNA"/>
</dbReference>
<dbReference type="InterPro" id="IPR010894">
    <property type="entry name" value="SpoVAD"/>
</dbReference>
<name>A0A8J6HYZ4_9FIRM</name>
<dbReference type="InterPro" id="IPR038369">
    <property type="entry name" value="SpoVAD_sf"/>
</dbReference>
<organism evidence="1 2">
    <name type="scientific">Capillibacterium thermochitinicola</name>
    <dbReference type="NCBI Taxonomy" id="2699427"/>
    <lineage>
        <taxon>Bacteria</taxon>
        <taxon>Bacillati</taxon>
        <taxon>Bacillota</taxon>
        <taxon>Capillibacterium</taxon>
    </lineage>
</organism>
<dbReference type="InterPro" id="IPR016039">
    <property type="entry name" value="Thiolase-like"/>
</dbReference>
<proteinExistence type="predicted"/>
<evidence type="ECO:0000313" key="2">
    <source>
        <dbReference type="Proteomes" id="UP000657177"/>
    </source>
</evidence>
<keyword evidence="2" id="KW-1185">Reference proteome</keyword>
<comment type="caution">
    <text evidence="1">The sequence shown here is derived from an EMBL/GenBank/DDBJ whole genome shotgun (WGS) entry which is preliminary data.</text>
</comment>
<dbReference type="Gene3D" id="3.40.47.40">
    <property type="entry name" value="Stage V sporulation protein AD"/>
    <property type="match status" value="1"/>
</dbReference>
<dbReference type="AlphaFoldDB" id="A0A8J6HYZ4"/>
<sequence>MGKKTGKQTYYFTNPPVIISTGTVAGPIEGQGPLQADFDEILTDPRNNEKTFEKAERSILTRACQLALDHASCPTGEVDLFLAGDLLNQIISSNFTAATLNIPFLGLYGACSTAALGLGLGAMLLDGGFAGTVLTATSSHNSTAERQYRFPTEYGAQRRPYQQWTVTGAGAALLGYDRPGPKITAVTFGRVVDLGSTDPLNMGAAMAPAAADTIRQHFEDTGWDPNVFDLIVTGDLGKIGFELCREELAESGLKLGDNFSDCGIMIYDLDKQDVHAGGSGCAASALVTYGHLYKRFQRQEIHRILLVGTGSLHSTTSVQQGDNIPCVAHAIRIEA</sequence>
<reference evidence="1" key="1">
    <citation type="submission" date="2020-06" db="EMBL/GenBank/DDBJ databases">
        <title>Novel chitinolytic bacterium.</title>
        <authorList>
            <person name="Ungkulpasvich U."/>
            <person name="Kosugi A."/>
            <person name="Uke A."/>
        </authorList>
    </citation>
    <scope>NUCLEOTIDE SEQUENCE</scope>
    <source>
        <strain evidence="1">UUS1-1</strain>
    </source>
</reference>
<dbReference type="NCBIfam" id="NF006160">
    <property type="entry name" value="PRK08304.1"/>
    <property type="match status" value="1"/>
</dbReference>
<dbReference type="PIRSF" id="PIRSF011570">
    <property type="entry name" value="SpoVAD"/>
    <property type="match status" value="1"/>
</dbReference>
<protein>
    <submittedName>
        <fullName evidence="1">Stage V sporulation protein AD</fullName>
    </submittedName>
</protein>
<dbReference type="RefSeq" id="WP_181338708.1">
    <property type="nucleotide sequence ID" value="NZ_JAAKDE010000003.1"/>
</dbReference>